<accession>A0ABU0PQF2</accession>
<gene>
    <name evidence="2" type="ORF">QFZ36_003756</name>
</gene>
<feature type="compositionally biased region" description="Basic and acidic residues" evidence="1">
    <location>
        <begin position="22"/>
        <end position="45"/>
    </location>
</feature>
<comment type="caution">
    <text evidence="2">The sequence shown here is derived from an EMBL/GenBank/DDBJ whole genome shotgun (WGS) entry which is preliminary data.</text>
</comment>
<evidence type="ECO:0000256" key="1">
    <source>
        <dbReference type="SAM" id="MobiDB-lite"/>
    </source>
</evidence>
<evidence type="ECO:0000313" key="3">
    <source>
        <dbReference type="Proteomes" id="UP001236806"/>
    </source>
</evidence>
<evidence type="ECO:0000313" key="2">
    <source>
        <dbReference type="EMBL" id="MDQ0676195.1"/>
    </source>
</evidence>
<dbReference type="EMBL" id="JAUSXB010000001">
    <property type="protein sequence ID" value="MDQ0676195.1"/>
    <property type="molecule type" value="Genomic_DNA"/>
</dbReference>
<sequence length="57" mass="6554">MQQHPKGPPSSEDAVSRSDVNQTREEILEYWTEERMAEARPRELRLPQPGPPPADQD</sequence>
<proteinExistence type="predicted"/>
<dbReference type="RefSeq" id="WP_306638575.1">
    <property type="nucleotide sequence ID" value="NZ_JAUSXB010000001.1"/>
</dbReference>
<feature type="compositionally biased region" description="Pro residues" evidence="1">
    <location>
        <begin position="48"/>
        <end position="57"/>
    </location>
</feature>
<dbReference type="Proteomes" id="UP001236806">
    <property type="component" value="Unassembled WGS sequence"/>
</dbReference>
<name>A0ABU0PQF2_9MICC</name>
<keyword evidence="3" id="KW-1185">Reference proteome</keyword>
<feature type="region of interest" description="Disordered" evidence="1">
    <location>
        <begin position="1"/>
        <end position="57"/>
    </location>
</feature>
<protein>
    <submittedName>
        <fullName evidence="2">Uncharacterized protein</fullName>
    </submittedName>
</protein>
<reference evidence="2 3" key="1">
    <citation type="submission" date="2023-07" db="EMBL/GenBank/DDBJ databases">
        <title>Comparative genomics of wheat-associated soil bacteria to identify genetic determinants of phenazine resistance.</title>
        <authorList>
            <person name="Mouncey N."/>
        </authorList>
    </citation>
    <scope>NUCLEOTIDE SEQUENCE [LARGE SCALE GENOMIC DNA]</scope>
    <source>
        <strain evidence="2 3">W1I3</strain>
    </source>
</reference>
<organism evidence="2 3">
    <name type="scientific">Pseudarthrobacter siccitolerans</name>
    <dbReference type="NCBI Taxonomy" id="861266"/>
    <lineage>
        <taxon>Bacteria</taxon>
        <taxon>Bacillati</taxon>
        <taxon>Actinomycetota</taxon>
        <taxon>Actinomycetes</taxon>
        <taxon>Micrococcales</taxon>
        <taxon>Micrococcaceae</taxon>
        <taxon>Pseudarthrobacter</taxon>
    </lineage>
</organism>